<sequence>MAFRGIPHFKSRNAGRYFPYRSRSVRGSGRWSGNRSVWRRRPYYQRRVSTGLPDSPQSVNESFDEPPSDFSGLDSQDVSATVLYVVSDEELTVSPPRFAGWPIYFPCVKCDDKPDTCALVEWCLEYLSNDADSPLNNFDAILAGRHFVVDVQHFFKHLTDERRCKVQEALRNNADDVISAMGLAMYELVVDRLKQHSQSLSSVRSIKLPKINARFWNLDPTVKIRDIQFSDCNRLVSFVGVVVRISSCRPKCTQVAFSCESCSRRFSIVLTDDVYVTPSHCISRECGGTLFEPLLETNDPTETVDWQQLRVQELVTEQDRSHSQENLALKTLDCELVDDLVGCCSSGSIVCITGVVKMKKNEEARKRYRWQYAMYISVNSVAVKKGLFSVAHSLSSSISRENELSIVEELMSNQNLFAQLVASFCPTIYGEYMLKAALVLSLFGASSKEFSLNRNTIHVLIVGDPGLGKTHLLQACVDLSPIGVYVSGNTTTVSGLTVTIGHDSCGDSTIDAGALVISNDGCCCIDEFDKMTNQHKVLLEVMEQQQVSVFKAGTHSQFPAKVSVIAAINPAQGNYDRQITVADNVKINSALLSRFDVIFLLLDEADEERDRRISAHVIQLRRPPSAAYLPFSEQPIDIDSLTSSALSSLKHRIQTEVEKGYLIPGPIFRKYIAFCRHSVNPHLSSAACNILAEFFQELNQEYTVQGIPSGTRQMESLIRLTQARARCELRDEATERDALDVIEILRSSMCQATNFGQHPLQQSTRKQPKGQQRIYRFIEALKREIAAKSDSSVEFSAAHLKHLAMELRLDLSQPFECFLSKLNDNGTLILKGHQRYVLNPSLL</sequence>
<protein>
    <recommendedName>
        <fullName evidence="7">DNA helicase MCM8</fullName>
    </recommendedName>
    <alternativeName>
        <fullName evidence="8">Minichromosome maintenance 8</fullName>
    </alternativeName>
</protein>
<dbReference type="AlphaFoldDB" id="A0A085MEN3"/>
<keyword evidence="14" id="KW-1185">Reference proteome</keyword>
<dbReference type="SMART" id="SM00350">
    <property type="entry name" value="MCM"/>
    <property type="match status" value="1"/>
</dbReference>
<dbReference type="Proteomes" id="UP000030758">
    <property type="component" value="Unassembled WGS sequence"/>
</dbReference>
<evidence type="ECO:0000256" key="10">
    <source>
        <dbReference type="SAM" id="MobiDB-lite"/>
    </source>
</evidence>
<dbReference type="Pfam" id="PF17207">
    <property type="entry name" value="MCM_OB"/>
    <property type="match status" value="1"/>
</dbReference>
<dbReference type="GO" id="GO:0006310">
    <property type="term" value="P:DNA recombination"/>
    <property type="evidence" value="ECO:0007669"/>
    <property type="project" value="UniProtKB-ARBA"/>
</dbReference>
<name>A0A085MEN3_9BILA</name>
<evidence type="ECO:0000256" key="3">
    <source>
        <dbReference type="ARBA" id="ARBA00022741"/>
    </source>
</evidence>
<feature type="domain" description="MCM C-terminal AAA(+) ATPase" evidence="11">
    <location>
        <begin position="416"/>
        <end position="617"/>
    </location>
</feature>
<keyword evidence="5 9" id="KW-0238">DNA-binding</keyword>
<dbReference type="Proteomes" id="UP000030764">
    <property type="component" value="Unassembled WGS sequence"/>
</dbReference>
<dbReference type="InterPro" id="IPR056875">
    <property type="entry name" value="MCM8/REC_WHD"/>
</dbReference>
<evidence type="ECO:0000256" key="5">
    <source>
        <dbReference type="ARBA" id="ARBA00023125"/>
    </source>
</evidence>
<evidence type="ECO:0000256" key="2">
    <source>
        <dbReference type="ARBA" id="ARBA00008010"/>
    </source>
</evidence>
<dbReference type="Pfam" id="PF17855">
    <property type="entry name" value="MCM_lid"/>
    <property type="match status" value="1"/>
</dbReference>
<dbReference type="Pfam" id="PF26065">
    <property type="entry name" value="MCM8_N"/>
    <property type="match status" value="1"/>
</dbReference>
<evidence type="ECO:0000313" key="14">
    <source>
        <dbReference type="Proteomes" id="UP000030764"/>
    </source>
</evidence>
<dbReference type="SMART" id="SM00382">
    <property type="entry name" value="AAA"/>
    <property type="match status" value="1"/>
</dbReference>
<dbReference type="EMBL" id="KL363198">
    <property type="protein sequence ID" value="KFD55679.1"/>
    <property type="molecule type" value="Genomic_DNA"/>
</dbReference>
<evidence type="ECO:0000259" key="11">
    <source>
        <dbReference type="PROSITE" id="PS50051"/>
    </source>
</evidence>
<dbReference type="InterPro" id="IPR041562">
    <property type="entry name" value="MCM_lid"/>
</dbReference>
<dbReference type="Gene3D" id="2.40.50.140">
    <property type="entry name" value="Nucleic acid-binding proteins"/>
    <property type="match status" value="1"/>
</dbReference>
<dbReference type="Gene3D" id="3.40.50.300">
    <property type="entry name" value="P-loop containing nucleotide triphosphate hydrolases"/>
    <property type="match status" value="1"/>
</dbReference>
<evidence type="ECO:0000256" key="7">
    <source>
        <dbReference type="ARBA" id="ARBA00041084"/>
    </source>
</evidence>
<evidence type="ECO:0000256" key="8">
    <source>
        <dbReference type="ARBA" id="ARBA00042306"/>
    </source>
</evidence>
<dbReference type="InterPro" id="IPR058767">
    <property type="entry name" value="MCM8_N"/>
</dbReference>
<dbReference type="GO" id="GO:0042555">
    <property type="term" value="C:MCM complex"/>
    <property type="evidence" value="ECO:0007669"/>
    <property type="project" value="TreeGrafter"/>
</dbReference>
<reference evidence="12 14" key="1">
    <citation type="journal article" date="2014" name="Nat. Genet.">
        <title>Genome and transcriptome of the porcine whipworm Trichuris suis.</title>
        <authorList>
            <person name="Jex A.R."/>
            <person name="Nejsum P."/>
            <person name="Schwarz E.M."/>
            <person name="Hu L."/>
            <person name="Young N.D."/>
            <person name="Hall R.S."/>
            <person name="Korhonen P.K."/>
            <person name="Liao S."/>
            <person name="Thamsborg S."/>
            <person name="Xia J."/>
            <person name="Xu P."/>
            <person name="Wang S."/>
            <person name="Scheerlinck J.P."/>
            <person name="Hofmann A."/>
            <person name="Sternberg P.W."/>
            <person name="Wang J."/>
            <person name="Gasser R.B."/>
        </authorList>
    </citation>
    <scope>NUCLEOTIDE SEQUENCE [LARGE SCALE GENOMIC DNA]</scope>
    <source>
        <strain evidence="13">DCEP-RM93F</strain>
        <strain evidence="12">DCEP-RM93M</strain>
    </source>
</reference>
<dbReference type="CDD" id="cd22247">
    <property type="entry name" value="MCM8_WHD"/>
    <property type="match status" value="1"/>
</dbReference>
<dbReference type="Pfam" id="PF00493">
    <property type="entry name" value="MCM"/>
    <property type="match status" value="1"/>
</dbReference>
<evidence type="ECO:0000256" key="4">
    <source>
        <dbReference type="ARBA" id="ARBA00022840"/>
    </source>
</evidence>
<keyword evidence="6" id="KW-0539">Nucleus</keyword>
<evidence type="ECO:0000256" key="6">
    <source>
        <dbReference type="ARBA" id="ARBA00023242"/>
    </source>
</evidence>
<dbReference type="Pfam" id="PF25051">
    <property type="entry name" value="WHD_MCM8"/>
    <property type="match status" value="1"/>
</dbReference>
<keyword evidence="4 9" id="KW-0067">ATP-binding</keyword>
<comment type="similarity">
    <text evidence="2 9">Belongs to the MCM family.</text>
</comment>
<dbReference type="InterPro" id="IPR003593">
    <property type="entry name" value="AAA+_ATPase"/>
</dbReference>
<dbReference type="EMBL" id="KL367508">
    <property type="protein sequence ID" value="KFD68091.1"/>
    <property type="molecule type" value="Genomic_DNA"/>
</dbReference>
<dbReference type="SUPFAM" id="SSF50249">
    <property type="entry name" value="Nucleic acid-binding proteins"/>
    <property type="match status" value="1"/>
</dbReference>
<dbReference type="InterPro" id="IPR033762">
    <property type="entry name" value="MCM_OB"/>
</dbReference>
<dbReference type="InterPro" id="IPR012340">
    <property type="entry name" value="NA-bd_OB-fold"/>
</dbReference>
<dbReference type="InterPro" id="IPR027417">
    <property type="entry name" value="P-loop_NTPase"/>
</dbReference>
<dbReference type="PRINTS" id="PR01657">
    <property type="entry name" value="MCMFAMILY"/>
</dbReference>
<evidence type="ECO:0000256" key="1">
    <source>
        <dbReference type="ARBA" id="ARBA00004123"/>
    </source>
</evidence>
<comment type="subcellular location">
    <subcellularLocation>
        <location evidence="1">Nucleus</location>
    </subcellularLocation>
</comment>
<accession>A0A085MEN3</accession>
<dbReference type="PANTHER" id="PTHR11630">
    <property type="entry name" value="DNA REPLICATION LICENSING FACTOR MCM FAMILY MEMBER"/>
    <property type="match status" value="1"/>
</dbReference>
<dbReference type="GO" id="GO:0005524">
    <property type="term" value="F:ATP binding"/>
    <property type="evidence" value="ECO:0007669"/>
    <property type="project" value="UniProtKB-KW"/>
</dbReference>
<evidence type="ECO:0000256" key="9">
    <source>
        <dbReference type="RuleBase" id="RU004070"/>
    </source>
</evidence>
<dbReference type="GO" id="GO:0005634">
    <property type="term" value="C:nucleus"/>
    <property type="evidence" value="ECO:0007669"/>
    <property type="project" value="UniProtKB-SubCell"/>
</dbReference>
<keyword evidence="3 9" id="KW-0547">Nucleotide-binding</keyword>
<gene>
    <name evidence="12" type="ORF">M513_03427</name>
    <name evidence="13" type="ORF">M514_03427</name>
</gene>
<dbReference type="SUPFAM" id="SSF52540">
    <property type="entry name" value="P-loop containing nucleoside triphosphate hydrolases"/>
    <property type="match status" value="1"/>
</dbReference>
<dbReference type="InterPro" id="IPR031327">
    <property type="entry name" value="MCM"/>
</dbReference>
<feature type="region of interest" description="Disordered" evidence="10">
    <location>
        <begin position="48"/>
        <end position="72"/>
    </location>
</feature>
<dbReference type="GO" id="GO:0003697">
    <property type="term" value="F:single-stranded DNA binding"/>
    <property type="evidence" value="ECO:0007669"/>
    <property type="project" value="TreeGrafter"/>
</dbReference>
<evidence type="ECO:0000313" key="12">
    <source>
        <dbReference type="EMBL" id="KFD55679.1"/>
    </source>
</evidence>
<dbReference type="PROSITE" id="PS50051">
    <property type="entry name" value="MCM_2"/>
    <property type="match status" value="1"/>
</dbReference>
<proteinExistence type="inferred from homology"/>
<dbReference type="GO" id="GO:0017116">
    <property type="term" value="F:single-stranded DNA helicase activity"/>
    <property type="evidence" value="ECO:0007669"/>
    <property type="project" value="TreeGrafter"/>
</dbReference>
<dbReference type="InterPro" id="IPR001208">
    <property type="entry name" value="MCM_dom"/>
</dbReference>
<dbReference type="Gene3D" id="2.20.28.10">
    <property type="match status" value="1"/>
</dbReference>
<organism evidence="12 14">
    <name type="scientific">Trichuris suis</name>
    <name type="common">pig whipworm</name>
    <dbReference type="NCBI Taxonomy" id="68888"/>
    <lineage>
        <taxon>Eukaryota</taxon>
        <taxon>Metazoa</taxon>
        <taxon>Ecdysozoa</taxon>
        <taxon>Nematoda</taxon>
        <taxon>Enoplea</taxon>
        <taxon>Dorylaimia</taxon>
        <taxon>Trichinellida</taxon>
        <taxon>Trichuridae</taxon>
        <taxon>Trichuris</taxon>
    </lineage>
</organism>
<dbReference type="PANTHER" id="PTHR11630:SF47">
    <property type="entry name" value="DNA HELICASE MCM8"/>
    <property type="match status" value="1"/>
</dbReference>
<evidence type="ECO:0000313" key="13">
    <source>
        <dbReference type="EMBL" id="KFD68091.1"/>
    </source>
</evidence>